<accession>A0A4W5NI42</accession>
<dbReference type="InterPro" id="IPR019775">
    <property type="entry name" value="WD40_repeat_CS"/>
</dbReference>
<dbReference type="GeneTree" id="ENSGT00940000155316"/>
<evidence type="ECO:0000256" key="2">
    <source>
        <dbReference type="ARBA" id="ARBA00022737"/>
    </source>
</evidence>
<name>A0A4W5NI42_9TELE</name>
<dbReference type="GO" id="GO:0000974">
    <property type="term" value="C:Prp19 complex"/>
    <property type="evidence" value="ECO:0007669"/>
    <property type="project" value="TreeGrafter"/>
</dbReference>
<evidence type="ECO:0000256" key="5">
    <source>
        <dbReference type="ARBA" id="ARBA00062641"/>
    </source>
</evidence>
<dbReference type="InterPro" id="IPR020472">
    <property type="entry name" value="WD40_PAC1"/>
</dbReference>
<comment type="similarity">
    <text evidence="3">Belongs to the WD repeat PRL1/PRL2 family.</text>
</comment>
<dbReference type="CDD" id="cd00200">
    <property type="entry name" value="WD40"/>
    <property type="match status" value="1"/>
</dbReference>
<evidence type="ECO:0000256" key="3">
    <source>
        <dbReference type="ARBA" id="ARBA00025726"/>
    </source>
</evidence>
<dbReference type="Gene3D" id="2.130.10.10">
    <property type="entry name" value="YVTN repeat-like/Quinoprotein amine dehydrogenase"/>
    <property type="match status" value="1"/>
</dbReference>
<comment type="function">
    <text evidence="4">Involved in pre-mRNA splicing as component of the spliceosome. Component of the PRP19-CDC5L complex that forms an integral part of the spliceosome and is required for activating pre-mRNA splicing. As a component of the minor spliceosome, involved in the splicing of U12-type introns in pre-mRNAs.</text>
</comment>
<feature type="repeat" description="WD" evidence="7">
    <location>
        <begin position="195"/>
        <end position="236"/>
    </location>
</feature>
<dbReference type="GO" id="GO:0071013">
    <property type="term" value="C:catalytic step 2 spliceosome"/>
    <property type="evidence" value="ECO:0007669"/>
    <property type="project" value="TreeGrafter"/>
</dbReference>
<proteinExistence type="inferred from homology"/>
<dbReference type="GO" id="GO:0071011">
    <property type="term" value="C:precatalytic spliceosome"/>
    <property type="evidence" value="ECO:0007669"/>
    <property type="project" value="TreeGrafter"/>
</dbReference>
<organism evidence="8 9">
    <name type="scientific">Hucho hucho</name>
    <name type="common">huchen</name>
    <dbReference type="NCBI Taxonomy" id="62062"/>
    <lineage>
        <taxon>Eukaryota</taxon>
        <taxon>Metazoa</taxon>
        <taxon>Chordata</taxon>
        <taxon>Craniata</taxon>
        <taxon>Vertebrata</taxon>
        <taxon>Euteleostomi</taxon>
        <taxon>Actinopterygii</taxon>
        <taxon>Neopterygii</taxon>
        <taxon>Teleostei</taxon>
        <taxon>Protacanthopterygii</taxon>
        <taxon>Salmoniformes</taxon>
        <taxon>Salmonidae</taxon>
        <taxon>Salmoninae</taxon>
        <taxon>Hucho</taxon>
    </lineage>
</organism>
<dbReference type="PROSITE" id="PS00678">
    <property type="entry name" value="WD_REPEATS_1"/>
    <property type="match status" value="2"/>
</dbReference>
<dbReference type="InterPro" id="IPR015943">
    <property type="entry name" value="WD40/YVTN_repeat-like_dom_sf"/>
</dbReference>
<dbReference type="SMART" id="SM00320">
    <property type="entry name" value="WD40"/>
    <property type="match status" value="7"/>
</dbReference>
<evidence type="ECO:0000313" key="8">
    <source>
        <dbReference type="Ensembl" id="ENSHHUP00000051626.1"/>
    </source>
</evidence>
<feature type="repeat" description="WD" evidence="7">
    <location>
        <begin position="362"/>
        <end position="402"/>
    </location>
</feature>
<dbReference type="InterPro" id="IPR001680">
    <property type="entry name" value="WD40_rpt"/>
</dbReference>
<dbReference type="Pfam" id="PF00400">
    <property type="entry name" value="WD40"/>
    <property type="match status" value="6"/>
</dbReference>
<dbReference type="InterPro" id="IPR036322">
    <property type="entry name" value="WD40_repeat_dom_sf"/>
</dbReference>
<dbReference type="PROSITE" id="PS50082">
    <property type="entry name" value="WD_REPEATS_2"/>
    <property type="match status" value="5"/>
</dbReference>
<evidence type="ECO:0000313" key="9">
    <source>
        <dbReference type="Proteomes" id="UP000314982"/>
    </source>
</evidence>
<feature type="repeat" description="WD" evidence="7">
    <location>
        <begin position="279"/>
        <end position="320"/>
    </location>
</feature>
<sequence length="467" mass="52166">MFPCISFFQDVQKHSVHTLVFRSLKRTHDMFVADHAKPVSLDETRYSCFVKQYAVFVLPSSYSFLCEIKISCVCVWVALTADTQIHRNPSEGGIHAMALALPPSQARYLLQMMHGRSSLLEGGGTKNSSLVARKAPTMPKPQWHAPWKLFRVISGHLGWVRSIAVEPGNQWFVTGAGDRTIKIWDLASGKLKLSLTGHISTVRGVAVSTRSPYLFSCGEDKQVKCWDLEYNKVIRHYHGHLSAVYDLDLHPTIDVLVTCSRDATARVWDIRSKANVHTLSGHTNTVATVRCQAAEPQIITGSHDSTIRLWDLIAGKTRATLTNHKKSVRALALHPRQYTLASGSADNIKQWTFPDGNFIQNLSGHNAIINAMAVNSDGVLVSGADNGTIHLWDWRTGYNFQRIHAAVQPGSLDSESGIFACMFDHSESRLITAEADKTIKVYKEDDTATEESHPINWKPEILKRKRF</sequence>
<feature type="repeat" description="WD" evidence="7">
    <location>
        <begin position="237"/>
        <end position="278"/>
    </location>
</feature>
<dbReference type="PANTHER" id="PTHR19923">
    <property type="entry name" value="WD40 REPEAT PROTEINPRL1/PRL2-RELATED"/>
    <property type="match status" value="1"/>
</dbReference>
<dbReference type="SUPFAM" id="SSF50978">
    <property type="entry name" value="WD40 repeat-like"/>
    <property type="match status" value="1"/>
</dbReference>
<dbReference type="PROSITE" id="PS50294">
    <property type="entry name" value="WD_REPEATS_REGION"/>
    <property type="match status" value="5"/>
</dbReference>
<dbReference type="PANTHER" id="PTHR19923:SF0">
    <property type="entry name" value="PLEIOTROPIC REGULATOR 1"/>
    <property type="match status" value="1"/>
</dbReference>
<keyword evidence="1 7" id="KW-0853">WD repeat</keyword>
<dbReference type="InterPro" id="IPR045241">
    <property type="entry name" value="Prp46/PLRG1-like"/>
</dbReference>
<evidence type="ECO:0000256" key="6">
    <source>
        <dbReference type="ARBA" id="ARBA00073631"/>
    </source>
</evidence>
<keyword evidence="2" id="KW-0677">Repeat</keyword>
<evidence type="ECO:0000256" key="7">
    <source>
        <dbReference type="PROSITE-ProRule" id="PRU00221"/>
    </source>
</evidence>
<dbReference type="AlphaFoldDB" id="A0A4W5NI42"/>
<dbReference type="FunFam" id="2.130.10.10:FF:000012">
    <property type="entry name" value="Putative pleiotropic regulator 1"/>
    <property type="match status" value="1"/>
</dbReference>
<dbReference type="PRINTS" id="PR00320">
    <property type="entry name" value="GPROTEINBRPT"/>
</dbReference>
<reference evidence="8" key="3">
    <citation type="submission" date="2025-09" db="UniProtKB">
        <authorList>
            <consortium name="Ensembl"/>
        </authorList>
    </citation>
    <scope>IDENTIFICATION</scope>
</reference>
<keyword evidence="9" id="KW-1185">Reference proteome</keyword>
<evidence type="ECO:0000256" key="1">
    <source>
        <dbReference type="ARBA" id="ARBA00022574"/>
    </source>
</evidence>
<protein>
    <recommendedName>
        <fullName evidence="6">Pleiotropic regulator 1</fullName>
    </recommendedName>
</protein>
<comment type="subunit">
    <text evidence="5">Identified in the spliceosome C complex. Component of the PRP19-CDC5L splicing complex composed of a core complex comprising a homotetramer of PRPF19, CDC5L, PLRG1 and BCAS2, and at least three less stably associated proteins CTNNBL1, CWC15 and HSPA8. Interacts (via its WD40 repeat domain) directly with CDC5L (via its C-terminal); the interaction is required for mRNA splicing but not for spliceosome assembly. Component of the minor spliceosome, which splices U12-type introns. Within this complex, interacts with CRIPT. Also interacts directly in the complex with BCAS2 and PRPF19. Interacts with USB1.</text>
</comment>
<evidence type="ECO:0000256" key="4">
    <source>
        <dbReference type="ARBA" id="ARBA00046238"/>
    </source>
</evidence>
<feature type="repeat" description="WD" evidence="7">
    <location>
        <begin position="153"/>
        <end position="194"/>
    </location>
</feature>
<dbReference type="Ensembl" id="ENSHHUT00000053447.1">
    <property type="protein sequence ID" value="ENSHHUP00000051626.1"/>
    <property type="gene ID" value="ENSHHUG00000031027.1"/>
</dbReference>
<reference evidence="8" key="2">
    <citation type="submission" date="2025-08" db="UniProtKB">
        <authorList>
            <consortium name="Ensembl"/>
        </authorList>
    </citation>
    <scope>IDENTIFICATION</scope>
</reference>
<dbReference type="Proteomes" id="UP000314982">
    <property type="component" value="Unassembled WGS sequence"/>
</dbReference>
<reference evidence="9" key="1">
    <citation type="submission" date="2018-06" db="EMBL/GenBank/DDBJ databases">
        <title>Genome assembly of Danube salmon.</title>
        <authorList>
            <person name="Macqueen D.J."/>
            <person name="Gundappa M.K."/>
        </authorList>
    </citation>
    <scope>NUCLEOTIDE SEQUENCE [LARGE SCALE GENOMIC DNA]</scope>
</reference>
<dbReference type="GO" id="GO:0000398">
    <property type="term" value="P:mRNA splicing, via spliceosome"/>
    <property type="evidence" value="ECO:0007669"/>
    <property type="project" value="InterPro"/>
</dbReference>